<dbReference type="GO" id="GO:0006351">
    <property type="term" value="P:DNA-templated transcription"/>
    <property type="evidence" value="ECO:0007669"/>
    <property type="project" value="TreeGrafter"/>
</dbReference>
<evidence type="ECO:0000313" key="7">
    <source>
        <dbReference type="Proteomes" id="UP000257039"/>
    </source>
</evidence>
<organism evidence="6 7">
    <name type="scientific">Zooshikella ganghwensis</name>
    <dbReference type="NCBI Taxonomy" id="202772"/>
    <lineage>
        <taxon>Bacteria</taxon>
        <taxon>Pseudomonadati</taxon>
        <taxon>Pseudomonadota</taxon>
        <taxon>Gammaproteobacteria</taxon>
        <taxon>Oceanospirillales</taxon>
        <taxon>Zooshikellaceae</taxon>
        <taxon>Zooshikella</taxon>
    </lineage>
</organism>
<dbReference type="InterPro" id="IPR005119">
    <property type="entry name" value="LysR_subst-bd"/>
</dbReference>
<evidence type="ECO:0000259" key="5">
    <source>
        <dbReference type="PROSITE" id="PS50931"/>
    </source>
</evidence>
<evidence type="ECO:0000256" key="3">
    <source>
        <dbReference type="ARBA" id="ARBA00023125"/>
    </source>
</evidence>
<reference evidence="6 7" key="1">
    <citation type="submission" date="2017-04" db="EMBL/GenBank/DDBJ databases">
        <title>Draft genome sequence of Zooshikella ganghwensis VG4 isolated from Red Sea sediments.</title>
        <authorList>
            <person name="Rehman Z."/>
            <person name="Alam I."/>
            <person name="Kamau A."/>
            <person name="Bajic V."/>
            <person name="Leiknes T."/>
        </authorList>
    </citation>
    <scope>NUCLEOTIDE SEQUENCE [LARGE SCALE GENOMIC DNA]</scope>
    <source>
        <strain evidence="6 7">VG4</strain>
    </source>
</reference>
<keyword evidence="7" id="KW-1185">Reference proteome</keyword>
<dbReference type="EMBL" id="NDXW01000001">
    <property type="protein sequence ID" value="RDH46399.1"/>
    <property type="molecule type" value="Genomic_DNA"/>
</dbReference>
<dbReference type="GO" id="GO:0043565">
    <property type="term" value="F:sequence-specific DNA binding"/>
    <property type="evidence" value="ECO:0007669"/>
    <property type="project" value="TreeGrafter"/>
</dbReference>
<dbReference type="SUPFAM" id="SSF46785">
    <property type="entry name" value="Winged helix' DNA-binding domain"/>
    <property type="match status" value="1"/>
</dbReference>
<dbReference type="SUPFAM" id="SSF53850">
    <property type="entry name" value="Periplasmic binding protein-like II"/>
    <property type="match status" value="1"/>
</dbReference>
<dbReference type="RefSeq" id="WP_094789163.1">
    <property type="nucleotide sequence ID" value="NZ_NDXW01000001.1"/>
</dbReference>
<dbReference type="AlphaFoldDB" id="A0A4P9VU30"/>
<dbReference type="PROSITE" id="PS50931">
    <property type="entry name" value="HTH_LYSR"/>
    <property type="match status" value="1"/>
</dbReference>
<evidence type="ECO:0000313" key="6">
    <source>
        <dbReference type="EMBL" id="RDH46399.1"/>
    </source>
</evidence>
<evidence type="ECO:0000256" key="4">
    <source>
        <dbReference type="ARBA" id="ARBA00023163"/>
    </source>
</evidence>
<dbReference type="GO" id="GO:0003700">
    <property type="term" value="F:DNA-binding transcription factor activity"/>
    <property type="evidence" value="ECO:0007669"/>
    <property type="project" value="InterPro"/>
</dbReference>
<dbReference type="Gene3D" id="1.10.10.10">
    <property type="entry name" value="Winged helix-like DNA-binding domain superfamily/Winged helix DNA-binding domain"/>
    <property type="match status" value="1"/>
</dbReference>
<feature type="domain" description="HTH lysR-type" evidence="5">
    <location>
        <begin position="1"/>
        <end position="53"/>
    </location>
</feature>
<dbReference type="InterPro" id="IPR000847">
    <property type="entry name" value="LysR_HTH_N"/>
</dbReference>
<evidence type="ECO:0000256" key="2">
    <source>
        <dbReference type="ARBA" id="ARBA00023015"/>
    </source>
</evidence>
<dbReference type="PANTHER" id="PTHR30537">
    <property type="entry name" value="HTH-TYPE TRANSCRIPTIONAL REGULATOR"/>
    <property type="match status" value="1"/>
</dbReference>
<dbReference type="Pfam" id="PF03466">
    <property type="entry name" value="LysR_substrate"/>
    <property type="match status" value="1"/>
</dbReference>
<evidence type="ECO:0000256" key="1">
    <source>
        <dbReference type="ARBA" id="ARBA00009437"/>
    </source>
</evidence>
<gene>
    <name evidence="6" type="ORF">B9G39_24735</name>
</gene>
<proteinExistence type="inferred from homology"/>
<name>A0A4P9VU30_9GAMM</name>
<keyword evidence="3" id="KW-0238">DNA-binding</keyword>
<sequence>MMLFMTIVESGSMTKAAEKLNLSKSVLSQHLKQLEIELSTTLLKRTTRRQSLTSAGEQFYRQCCKLQVILDQAWDEILIQQQVPKGKLTVTAPHALMDILVLPALTRTFSHLEDVSLELICSESKLDLMSHGIDLAIRVGESNDSSYRQKRIGEFRDVLCQSIDSDVKIEDAHYIANHWQPEYVTHNVKGEDVCFEAKHKTNTIQQTIALIKANMGIGLVPDILLNYHSGIKAIEYISVMNVYALHPYSGAVPITVTMAQEAIKEDFASLMSD</sequence>
<keyword evidence="2" id="KW-0805">Transcription regulation</keyword>
<dbReference type="InterPro" id="IPR036388">
    <property type="entry name" value="WH-like_DNA-bd_sf"/>
</dbReference>
<dbReference type="PANTHER" id="PTHR30537:SF5">
    <property type="entry name" value="HTH-TYPE TRANSCRIPTIONAL ACTIVATOR TTDR-RELATED"/>
    <property type="match status" value="1"/>
</dbReference>
<comment type="caution">
    <text evidence="6">The sequence shown here is derived from an EMBL/GenBank/DDBJ whole genome shotgun (WGS) entry which is preliminary data.</text>
</comment>
<dbReference type="Proteomes" id="UP000257039">
    <property type="component" value="Unassembled WGS sequence"/>
</dbReference>
<protein>
    <submittedName>
        <fullName evidence="6">LysR family transcriptional regulator</fullName>
    </submittedName>
</protein>
<dbReference type="InterPro" id="IPR058163">
    <property type="entry name" value="LysR-type_TF_proteobact-type"/>
</dbReference>
<dbReference type="InterPro" id="IPR036390">
    <property type="entry name" value="WH_DNA-bd_sf"/>
</dbReference>
<comment type="similarity">
    <text evidence="1">Belongs to the LysR transcriptional regulatory family.</text>
</comment>
<dbReference type="Gene3D" id="3.40.190.290">
    <property type="match status" value="1"/>
</dbReference>
<accession>A0A4P9VU30</accession>
<dbReference type="FunFam" id="1.10.10.10:FF:000001">
    <property type="entry name" value="LysR family transcriptional regulator"/>
    <property type="match status" value="1"/>
</dbReference>
<dbReference type="Pfam" id="PF00126">
    <property type="entry name" value="HTH_1"/>
    <property type="match status" value="1"/>
</dbReference>
<keyword evidence="4" id="KW-0804">Transcription</keyword>